<protein>
    <submittedName>
        <fullName evidence="6">Bifunctional 4-hydroxy-2-oxoglutarate aldolase/2-dehydro-3-deoxy-phosphogluconate aldolase</fullName>
        <ecNumber evidence="6">4.1.2.14</ecNumber>
        <ecNumber evidence="6">4.1.3.16</ecNumber>
    </submittedName>
</protein>
<dbReference type="EMBL" id="CP041217">
    <property type="protein sequence ID" value="QDH20023.1"/>
    <property type="molecule type" value="Genomic_DNA"/>
</dbReference>
<keyword evidence="7" id="KW-1185">Reference proteome</keyword>
<comment type="similarity">
    <text evidence="2">Belongs to the KHG/KDPG aldolase family.</text>
</comment>
<dbReference type="SUPFAM" id="SSF51569">
    <property type="entry name" value="Aldolase"/>
    <property type="match status" value="1"/>
</dbReference>
<dbReference type="Pfam" id="PF01081">
    <property type="entry name" value="Aldolase"/>
    <property type="match status" value="1"/>
</dbReference>
<keyword evidence="5" id="KW-0119">Carbohydrate metabolism</keyword>
<dbReference type="InterPro" id="IPR013785">
    <property type="entry name" value="Aldolase_TIM"/>
</dbReference>
<comment type="subunit">
    <text evidence="3">Homotrimer.</text>
</comment>
<evidence type="ECO:0000256" key="1">
    <source>
        <dbReference type="ARBA" id="ARBA00004761"/>
    </source>
</evidence>
<evidence type="ECO:0000313" key="6">
    <source>
        <dbReference type="EMBL" id="QDH20023.1"/>
    </source>
</evidence>
<evidence type="ECO:0000256" key="5">
    <source>
        <dbReference type="ARBA" id="ARBA00023277"/>
    </source>
</evidence>
<dbReference type="GO" id="GO:0008700">
    <property type="term" value="F:(R,S)-4-hydroxy-2-oxoglutarate aldolase activity"/>
    <property type="evidence" value="ECO:0007669"/>
    <property type="project" value="UniProtKB-EC"/>
</dbReference>
<reference evidence="6 7" key="1">
    <citation type="submission" date="2019-06" db="EMBL/GenBank/DDBJ databases">
        <title>Saccharibacillus brassicae sp. nov., an endophytic bacterium isolated from Chinese cabbage seeds (Brassica pekinensis).</title>
        <authorList>
            <person name="Jiang L."/>
            <person name="Lee J."/>
            <person name="Kim S.W."/>
        </authorList>
    </citation>
    <scope>NUCLEOTIDE SEQUENCE [LARGE SCALE GENOMIC DNA]</scope>
    <source>
        <strain evidence="7">KCTC 43072 / ATSA2</strain>
    </source>
</reference>
<dbReference type="Proteomes" id="UP000316968">
    <property type="component" value="Chromosome"/>
</dbReference>
<dbReference type="NCBIfam" id="NF005119">
    <property type="entry name" value="PRK06552.1"/>
    <property type="match status" value="1"/>
</dbReference>
<dbReference type="InterPro" id="IPR000887">
    <property type="entry name" value="Aldlse_KDPG_KHG"/>
</dbReference>
<accession>A0A4Y6UQW0</accession>
<dbReference type="PANTHER" id="PTHR30246:SF1">
    <property type="entry name" value="2-DEHYDRO-3-DEOXY-6-PHOSPHOGALACTONATE ALDOLASE-RELATED"/>
    <property type="match status" value="1"/>
</dbReference>
<evidence type="ECO:0000256" key="2">
    <source>
        <dbReference type="ARBA" id="ARBA00006906"/>
    </source>
</evidence>
<name>A0A4Y6UQW0_SACBS</name>
<dbReference type="AlphaFoldDB" id="A0A4Y6UQW0"/>
<evidence type="ECO:0000256" key="4">
    <source>
        <dbReference type="ARBA" id="ARBA00023239"/>
    </source>
</evidence>
<dbReference type="GO" id="GO:0008675">
    <property type="term" value="F:2-dehydro-3-deoxy-phosphogluconate aldolase activity"/>
    <property type="evidence" value="ECO:0007669"/>
    <property type="project" value="UniProtKB-EC"/>
</dbReference>
<organism evidence="6 7">
    <name type="scientific">Saccharibacillus brassicae</name>
    <dbReference type="NCBI Taxonomy" id="2583377"/>
    <lineage>
        <taxon>Bacteria</taxon>
        <taxon>Bacillati</taxon>
        <taxon>Bacillota</taxon>
        <taxon>Bacilli</taxon>
        <taxon>Bacillales</taxon>
        <taxon>Paenibacillaceae</taxon>
        <taxon>Saccharibacillus</taxon>
    </lineage>
</organism>
<dbReference type="Gene3D" id="3.20.20.70">
    <property type="entry name" value="Aldolase class I"/>
    <property type="match status" value="1"/>
</dbReference>
<dbReference type="EC" id="4.1.2.14" evidence="6"/>
<evidence type="ECO:0000256" key="3">
    <source>
        <dbReference type="ARBA" id="ARBA00011233"/>
    </source>
</evidence>
<dbReference type="RefSeq" id="WP_141446409.1">
    <property type="nucleotide sequence ID" value="NZ_CBCSAZ010000001.1"/>
</dbReference>
<dbReference type="PANTHER" id="PTHR30246">
    <property type="entry name" value="2-KETO-3-DEOXY-6-PHOSPHOGLUCONATE ALDOLASE"/>
    <property type="match status" value="1"/>
</dbReference>
<dbReference type="CDD" id="cd00452">
    <property type="entry name" value="KDPG_aldolase"/>
    <property type="match status" value="1"/>
</dbReference>
<gene>
    <name evidence="6" type="primary">eda</name>
    <name evidence="6" type="ORF">FFV09_03590</name>
</gene>
<evidence type="ECO:0000313" key="7">
    <source>
        <dbReference type="Proteomes" id="UP000316968"/>
    </source>
</evidence>
<dbReference type="KEGG" id="saca:FFV09_03590"/>
<sequence>MKKIKVLQRILDCGVVAVLRGDSPDQVVEMAEQAIAGGVKVIEVTMTVPNALQAIERLSAKYSPDEPIDSDRFAVIGAGTVLEPHTARMAIMAGSHFVVSPSLNEETVKLCNMYRIPIMPGVVTIAELLKGLELGADVMKLFPGNMFDPSIIKTFKGPVPQANLMPTGGVSVSNLGEWIAAGAVAVGIGSDLTSEALKTGDMNKVREKAAQYAEAYRQAKSV</sequence>
<dbReference type="NCBIfam" id="TIGR01182">
    <property type="entry name" value="eda"/>
    <property type="match status" value="1"/>
</dbReference>
<comment type="pathway">
    <text evidence="1">Carbohydrate acid metabolism.</text>
</comment>
<proteinExistence type="inferred from homology"/>
<dbReference type="OrthoDB" id="9802667at2"/>
<dbReference type="EC" id="4.1.3.16" evidence="6"/>
<keyword evidence="4 6" id="KW-0456">Lyase</keyword>